<gene>
    <name evidence="1" type="ORF">SCUCBS95973_002866</name>
</gene>
<dbReference type="Gene3D" id="3.40.50.1820">
    <property type="entry name" value="alpha/beta hydrolase"/>
    <property type="match status" value="1"/>
</dbReference>
<dbReference type="Proteomes" id="UP001642405">
    <property type="component" value="Unassembled WGS sequence"/>
</dbReference>
<protein>
    <recommendedName>
        <fullName evidence="3">AB hydrolase-1 domain-containing protein</fullName>
    </recommendedName>
</protein>
<reference evidence="1 2" key="1">
    <citation type="submission" date="2024-01" db="EMBL/GenBank/DDBJ databases">
        <authorList>
            <person name="Allen C."/>
            <person name="Tagirdzhanova G."/>
        </authorList>
    </citation>
    <scope>NUCLEOTIDE SEQUENCE [LARGE SCALE GENOMIC DNA]</scope>
</reference>
<name>A0ABP0BAJ8_9PEZI</name>
<sequence length="397" mass="43281">MASTPLHPDPSLYPGEHIGEFSGVQTLYGYFAAPDRSGRTDSRPLVVFVPGSAHYARIAYGGHDGHRAHDFLAHWLNSLGYDVLGVSYPLESNTEKHENQLLPPSWHNLTVDAWGRLVAETARHAIDEHGRQNGDIIVLAWSMAGRVLKSLSRAAPAFQLHIQLFVSLAATPGGISGLRPPGGRVVRTAAGYARGRFEEDFAAQVVATGSIPRETYLREYFGHTPASLGIWGLFPVSGEVDDDTINDTPGFVTHEGRSLAEAGLTRDDYARCPWIGAVRPTQTSDVRHVLADHATWGMVLTYKLTADVTAALGTMRGRGPSEEAEDAWRDLQSLVASAPARLTNESVDGGHFFFLGDKGAQATAHAVERLWTRAQELQREMADLLSRMQGKDERATV</sequence>
<evidence type="ECO:0000313" key="2">
    <source>
        <dbReference type="Proteomes" id="UP001642405"/>
    </source>
</evidence>
<evidence type="ECO:0000313" key="1">
    <source>
        <dbReference type="EMBL" id="CAK7216613.1"/>
    </source>
</evidence>
<dbReference type="SUPFAM" id="SSF53474">
    <property type="entry name" value="alpha/beta-Hydrolases"/>
    <property type="match status" value="1"/>
</dbReference>
<comment type="caution">
    <text evidence="1">The sequence shown here is derived from an EMBL/GenBank/DDBJ whole genome shotgun (WGS) entry which is preliminary data.</text>
</comment>
<dbReference type="InterPro" id="IPR029058">
    <property type="entry name" value="AB_hydrolase_fold"/>
</dbReference>
<evidence type="ECO:0008006" key="3">
    <source>
        <dbReference type="Google" id="ProtNLM"/>
    </source>
</evidence>
<organism evidence="1 2">
    <name type="scientific">Sporothrix curviconia</name>
    <dbReference type="NCBI Taxonomy" id="1260050"/>
    <lineage>
        <taxon>Eukaryota</taxon>
        <taxon>Fungi</taxon>
        <taxon>Dikarya</taxon>
        <taxon>Ascomycota</taxon>
        <taxon>Pezizomycotina</taxon>
        <taxon>Sordariomycetes</taxon>
        <taxon>Sordariomycetidae</taxon>
        <taxon>Ophiostomatales</taxon>
        <taxon>Ophiostomataceae</taxon>
        <taxon>Sporothrix</taxon>
    </lineage>
</organism>
<dbReference type="EMBL" id="CAWUHB010000012">
    <property type="protein sequence ID" value="CAK7216613.1"/>
    <property type="molecule type" value="Genomic_DNA"/>
</dbReference>
<proteinExistence type="predicted"/>
<keyword evidence="2" id="KW-1185">Reference proteome</keyword>
<accession>A0ABP0BAJ8</accession>